<dbReference type="InterPro" id="IPR052945">
    <property type="entry name" value="Mitotic_Regulator"/>
</dbReference>
<evidence type="ECO:0000313" key="2">
    <source>
        <dbReference type="EMBL" id="NMP31974.1"/>
    </source>
</evidence>
<dbReference type="InterPro" id="IPR006597">
    <property type="entry name" value="Sel1-like"/>
</dbReference>
<gene>
    <name evidence="2" type="ORF">HII17_10385</name>
</gene>
<protein>
    <submittedName>
        <fullName evidence="2">Sel1 repeat family protein</fullName>
    </submittedName>
</protein>
<name>A0A7Y0LCC6_9GAMM</name>
<dbReference type="AlphaFoldDB" id="A0A7Y0LCC6"/>
<keyword evidence="1" id="KW-0732">Signal</keyword>
<dbReference type="SMART" id="SM00671">
    <property type="entry name" value="SEL1"/>
    <property type="match status" value="3"/>
</dbReference>
<dbReference type="Proteomes" id="UP000568664">
    <property type="component" value="Unassembled WGS sequence"/>
</dbReference>
<reference evidence="2 3" key="1">
    <citation type="submission" date="2020-04" db="EMBL/GenBank/DDBJ databases">
        <title>Thalassotalea sp. M1531, isolated from the surface of marine red alga.</title>
        <authorList>
            <person name="Pang L."/>
            <person name="Lu D.-C."/>
        </authorList>
    </citation>
    <scope>NUCLEOTIDE SEQUENCE [LARGE SCALE GENOMIC DNA]</scope>
    <source>
        <strain evidence="2 3">M1531</strain>
    </source>
</reference>
<dbReference type="EMBL" id="JABBXH010000003">
    <property type="protein sequence ID" value="NMP31974.1"/>
    <property type="molecule type" value="Genomic_DNA"/>
</dbReference>
<dbReference type="Gene3D" id="1.25.40.10">
    <property type="entry name" value="Tetratricopeptide repeat domain"/>
    <property type="match status" value="1"/>
</dbReference>
<comment type="caution">
    <text evidence="2">The sequence shown here is derived from an EMBL/GenBank/DDBJ whole genome shotgun (WGS) entry which is preliminary data.</text>
</comment>
<keyword evidence="3" id="KW-1185">Reference proteome</keyword>
<sequence>MKILLAMIAIAALVISFSSTAIKIEPCDTAECREYYKHFKLNAKRGQADAIATLAEFYYHGYGTPKNIVRAVKHYKKAARLGVVRAQYKAGLIHLINERFHDYDKGIKYLEKAAYNQHMNAMYLLGIIYYSDQFGEHDKAKADKWLARAFRYRHNDMPEFVDHMYSFEDITQENFPMLYAELDEKPLIKSKDNQLIWPEMDGTEVITVRAPDINEILSDQLKSFRRKIRRTGTRIPGIDCNAAVACRKLTVDEMKDSYWIVAGPVPNSN</sequence>
<evidence type="ECO:0000313" key="3">
    <source>
        <dbReference type="Proteomes" id="UP000568664"/>
    </source>
</evidence>
<dbReference type="Pfam" id="PF08238">
    <property type="entry name" value="Sel1"/>
    <property type="match status" value="3"/>
</dbReference>
<organism evidence="2 3">
    <name type="scientific">Thalassotalea algicola</name>
    <dbReference type="NCBI Taxonomy" id="2716224"/>
    <lineage>
        <taxon>Bacteria</taxon>
        <taxon>Pseudomonadati</taxon>
        <taxon>Pseudomonadota</taxon>
        <taxon>Gammaproteobacteria</taxon>
        <taxon>Alteromonadales</taxon>
        <taxon>Colwelliaceae</taxon>
        <taxon>Thalassotalea</taxon>
    </lineage>
</organism>
<feature type="signal peptide" evidence="1">
    <location>
        <begin position="1"/>
        <end position="21"/>
    </location>
</feature>
<evidence type="ECO:0000256" key="1">
    <source>
        <dbReference type="SAM" id="SignalP"/>
    </source>
</evidence>
<dbReference type="SUPFAM" id="SSF81901">
    <property type="entry name" value="HCP-like"/>
    <property type="match status" value="1"/>
</dbReference>
<dbReference type="PANTHER" id="PTHR43628:SF1">
    <property type="entry name" value="CHITIN SYNTHASE REGULATORY FACTOR 2-RELATED"/>
    <property type="match status" value="1"/>
</dbReference>
<proteinExistence type="predicted"/>
<dbReference type="RefSeq" id="WP_169075300.1">
    <property type="nucleotide sequence ID" value="NZ_JABBXH010000003.1"/>
</dbReference>
<accession>A0A7Y0LCC6</accession>
<dbReference type="PANTHER" id="PTHR43628">
    <property type="entry name" value="ACTIVATOR OF C KINASE PROTEIN 1-RELATED"/>
    <property type="match status" value="1"/>
</dbReference>
<dbReference type="InterPro" id="IPR011990">
    <property type="entry name" value="TPR-like_helical_dom_sf"/>
</dbReference>
<feature type="chain" id="PRO_5031264331" evidence="1">
    <location>
        <begin position="22"/>
        <end position="269"/>
    </location>
</feature>